<gene>
    <name evidence="8" type="ORF">K505DRAFT_129474</name>
</gene>
<dbReference type="OrthoDB" id="121932at2759"/>
<dbReference type="EMBL" id="MU001743">
    <property type="protein sequence ID" value="KAF2800739.1"/>
    <property type="molecule type" value="Genomic_DNA"/>
</dbReference>
<dbReference type="Proteomes" id="UP000799757">
    <property type="component" value="Unassembled WGS sequence"/>
</dbReference>
<feature type="compositionally biased region" description="Polar residues" evidence="7">
    <location>
        <begin position="10"/>
        <end position="19"/>
    </location>
</feature>
<keyword evidence="9" id="KW-1185">Reference proteome</keyword>
<dbReference type="AlphaFoldDB" id="A0A6A6XWI7"/>
<feature type="region of interest" description="Disordered" evidence="7">
    <location>
        <begin position="1"/>
        <end position="21"/>
    </location>
</feature>
<evidence type="ECO:0000256" key="3">
    <source>
        <dbReference type="ARBA" id="ARBA00023125"/>
    </source>
</evidence>
<name>A0A6A6XWI7_9PLEO</name>
<proteinExistence type="inferred from homology"/>
<dbReference type="GO" id="GO:0031390">
    <property type="term" value="C:Ctf18 RFC-like complex"/>
    <property type="evidence" value="ECO:0007669"/>
    <property type="project" value="InterPro"/>
</dbReference>
<dbReference type="GO" id="GO:0007064">
    <property type="term" value="P:mitotic sister chromatid cohesion"/>
    <property type="evidence" value="ECO:0007669"/>
    <property type="project" value="InterPro"/>
</dbReference>
<evidence type="ECO:0000256" key="1">
    <source>
        <dbReference type="ARBA" id="ARBA00004123"/>
    </source>
</evidence>
<keyword evidence="5" id="KW-0131">Cell cycle</keyword>
<organism evidence="8 9">
    <name type="scientific">Melanomma pulvis-pyrius CBS 109.77</name>
    <dbReference type="NCBI Taxonomy" id="1314802"/>
    <lineage>
        <taxon>Eukaryota</taxon>
        <taxon>Fungi</taxon>
        <taxon>Dikarya</taxon>
        <taxon>Ascomycota</taxon>
        <taxon>Pezizomycotina</taxon>
        <taxon>Dothideomycetes</taxon>
        <taxon>Pleosporomycetidae</taxon>
        <taxon>Pleosporales</taxon>
        <taxon>Melanommataceae</taxon>
        <taxon>Melanomma</taxon>
    </lineage>
</organism>
<dbReference type="Pfam" id="PF09696">
    <property type="entry name" value="Ctf8"/>
    <property type="match status" value="1"/>
</dbReference>
<evidence type="ECO:0000313" key="9">
    <source>
        <dbReference type="Proteomes" id="UP000799757"/>
    </source>
</evidence>
<dbReference type="GO" id="GO:0006260">
    <property type="term" value="P:DNA replication"/>
    <property type="evidence" value="ECO:0007669"/>
    <property type="project" value="UniProtKB-KW"/>
</dbReference>
<accession>A0A6A6XWI7</accession>
<keyword evidence="4" id="KW-0539">Nucleus</keyword>
<evidence type="ECO:0000313" key="8">
    <source>
        <dbReference type="EMBL" id="KAF2800739.1"/>
    </source>
</evidence>
<evidence type="ECO:0000256" key="6">
    <source>
        <dbReference type="ARBA" id="ARBA00038447"/>
    </source>
</evidence>
<dbReference type="PANTHER" id="PTHR28605">
    <property type="entry name" value="CTF8, CHROMOSOME TRANSMISSION FIDELITY FACTOR 8 HOMOLOG (S. CEREVISIAE)"/>
    <property type="match status" value="1"/>
</dbReference>
<keyword evidence="2" id="KW-0235">DNA replication</keyword>
<evidence type="ECO:0000256" key="2">
    <source>
        <dbReference type="ARBA" id="ARBA00022705"/>
    </source>
</evidence>
<sequence length="161" mass="17461">MPSIPLHTRASPQSVSENPLPSLLHTPSGLALVELQGTIHFPPPAVSATSSTTIVGKLVFPLYNPDLADPSDTKWMKRVYFYIGENQRMTGECKRLGSPIAVIRKRDVGDGDTSGDVDMESGQGKEAGEELEIVEIVRYKVVFSLRPEPVSDIAAVDKDEG</sequence>
<dbReference type="GO" id="GO:0003677">
    <property type="term" value="F:DNA binding"/>
    <property type="evidence" value="ECO:0007669"/>
    <property type="project" value="UniProtKB-KW"/>
</dbReference>
<dbReference type="PANTHER" id="PTHR28605:SF1">
    <property type="entry name" value="CHROMOSOME TRANSMISSION FIDELITY FACTOR 8"/>
    <property type="match status" value="1"/>
</dbReference>
<dbReference type="InterPro" id="IPR018607">
    <property type="entry name" value="Ctf8"/>
</dbReference>
<protein>
    <submittedName>
        <fullName evidence="8">Putative sister chromatid cohesion protein Ctf8</fullName>
    </submittedName>
</protein>
<evidence type="ECO:0000256" key="4">
    <source>
        <dbReference type="ARBA" id="ARBA00023242"/>
    </source>
</evidence>
<evidence type="ECO:0000256" key="7">
    <source>
        <dbReference type="SAM" id="MobiDB-lite"/>
    </source>
</evidence>
<reference evidence="8" key="1">
    <citation type="journal article" date="2020" name="Stud. Mycol.">
        <title>101 Dothideomycetes genomes: a test case for predicting lifestyles and emergence of pathogens.</title>
        <authorList>
            <person name="Haridas S."/>
            <person name="Albert R."/>
            <person name="Binder M."/>
            <person name="Bloem J."/>
            <person name="Labutti K."/>
            <person name="Salamov A."/>
            <person name="Andreopoulos B."/>
            <person name="Baker S."/>
            <person name="Barry K."/>
            <person name="Bills G."/>
            <person name="Bluhm B."/>
            <person name="Cannon C."/>
            <person name="Castanera R."/>
            <person name="Culley D."/>
            <person name="Daum C."/>
            <person name="Ezra D."/>
            <person name="Gonzalez J."/>
            <person name="Henrissat B."/>
            <person name="Kuo A."/>
            <person name="Liang C."/>
            <person name="Lipzen A."/>
            <person name="Lutzoni F."/>
            <person name="Magnuson J."/>
            <person name="Mondo S."/>
            <person name="Nolan M."/>
            <person name="Ohm R."/>
            <person name="Pangilinan J."/>
            <person name="Park H.-J."/>
            <person name="Ramirez L."/>
            <person name="Alfaro M."/>
            <person name="Sun H."/>
            <person name="Tritt A."/>
            <person name="Yoshinaga Y."/>
            <person name="Zwiers L.-H."/>
            <person name="Turgeon B."/>
            <person name="Goodwin S."/>
            <person name="Spatafora J."/>
            <person name="Crous P."/>
            <person name="Grigoriev I."/>
        </authorList>
    </citation>
    <scope>NUCLEOTIDE SEQUENCE</scope>
    <source>
        <strain evidence="8">CBS 109.77</strain>
    </source>
</reference>
<comment type="subcellular location">
    <subcellularLocation>
        <location evidence="1">Nucleus</location>
    </subcellularLocation>
</comment>
<keyword evidence="3" id="KW-0238">DNA-binding</keyword>
<evidence type="ECO:0000256" key="5">
    <source>
        <dbReference type="ARBA" id="ARBA00023306"/>
    </source>
</evidence>
<comment type="similarity">
    <text evidence="6">Belongs to the CTF8 family.</text>
</comment>